<evidence type="ECO:0000313" key="2">
    <source>
        <dbReference type="Proteomes" id="UP000297747"/>
    </source>
</evidence>
<evidence type="ECO:0008006" key="3">
    <source>
        <dbReference type="Google" id="ProtNLM"/>
    </source>
</evidence>
<dbReference type="Proteomes" id="UP000297747">
    <property type="component" value="Unassembled WGS sequence"/>
</dbReference>
<dbReference type="RefSeq" id="WP_135053033.1">
    <property type="nucleotide sequence ID" value="NZ_CAKOCW010000029.1"/>
</dbReference>
<gene>
    <name evidence="1" type="ORF">E4U01_06695</name>
</gene>
<organism evidence="1 2">
    <name type="scientific">Streptococcus acidominimus</name>
    <dbReference type="NCBI Taxonomy" id="1326"/>
    <lineage>
        <taxon>Bacteria</taxon>
        <taxon>Bacillati</taxon>
        <taxon>Bacillota</taxon>
        <taxon>Bacilli</taxon>
        <taxon>Lactobacillales</taxon>
        <taxon>Streptococcaceae</taxon>
        <taxon>Streptococcus</taxon>
    </lineage>
</organism>
<dbReference type="EMBL" id="SPQA01000022">
    <property type="protein sequence ID" value="TFU30283.1"/>
    <property type="molecule type" value="Genomic_DNA"/>
</dbReference>
<comment type="caution">
    <text evidence="1">The sequence shown here is derived from an EMBL/GenBank/DDBJ whole genome shotgun (WGS) entry which is preliminary data.</text>
</comment>
<protein>
    <recommendedName>
        <fullName evidence="3">HK97 gp10 family phage protein</fullName>
    </recommendedName>
</protein>
<sequence length="132" mass="14772">MSSGARLKGFDEVMRNIEAKLGDPVVRRKVNRVLRETTEEFEPTFKRAIAVYARTGKTVTAVVHSNVAGTADGVPTAKLGFTSPRWTLVHLNEFGYAKNRSPRGRGVIRRFFEASKPVFKSKVGMKLKKEFS</sequence>
<dbReference type="AlphaFoldDB" id="A0A4Y9FP26"/>
<proteinExistence type="predicted"/>
<accession>A0A4Y9FP26</accession>
<evidence type="ECO:0000313" key="1">
    <source>
        <dbReference type="EMBL" id="TFU30283.1"/>
    </source>
</evidence>
<reference evidence="1 2" key="1">
    <citation type="submission" date="2019-03" db="EMBL/GenBank/DDBJ databases">
        <title>Diversity of the mouse oral microbiome.</title>
        <authorList>
            <person name="Joseph S."/>
            <person name="Aduse-Opoku J."/>
            <person name="Curtis M."/>
            <person name="Wade W."/>
            <person name="Hashim A."/>
        </authorList>
    </citation>
    <scope>NUCLEOTIDE SEQUENCE [LARGE SCALE GENOMIC DNA]</scope>
    <source>
        <strain evidence="1 2">HT4</strain>
    </source>
</reference>
<name>A0A4Y9FP26_STRAI</name>